<keyword evidence="2" id="KW-0325">Glycoprotein</keyword>
<evidence type="ECO:0000313" key="5">
    <source>
        <dbReference type="EMBL" id="GGG03836.1"/>
    </source>
</evidence>
<keyword evidence="1 3" id="KW-0732">Signal</keyword>
<organism evidence="5 6">
    <name type="scientific">Cysteiniphilum litorale</name>
    <dbReference type="NCBI Taxonomy" id="2056700"/>
    <lineage>
        <taxon>Bacteria</taxon>
        <taxon>Pseudomonadati</taxon>
        <taxon>Pseudomonadota</taxon>
        <taxon>Gammaproteobacteria</taxon>
        <taxon>Thiotrichales</taxon>
        <taxon>Fastidiosibacteraceae</taxon>
        <taxon>Cysteiniphilum</taxon>
    </lineage>
</organism>
<dbReference type="Proteomes" id="UP000636949">
    <property type="component" value="Unassembled WGS sequence"/>
</dbReference>
<dbReference type="InterPro" id="IPR052387">
    <property type="entry name" value="Fibrocystin"/>
</dbReference>
<comment type="caution">
    <text evidence="5">The sequence shown here is derived from an EMBL/GenBank/DDBJ whole genome shotgun (WGS) entry which is preliminary data.</text>
</comment>
<evidence type="ECO:0000256" key="2">
    <source>
        <dbReference type="ARBA" id="ARBA00023180"/>
    </source>
</evidence>
<dbReference type="InterPro" id="IPR019316">
    <property type="entry name" value="G8_domain"/>
</dbReference>
<dbReference type="PANTHER" id="PTHR46769:SF2">
    <property type="entry name" value="FIBROCYSTIN-L ISOFORM 2 PRECURSOR-RELATED"/>
    <property type="match status" value="1"/>
</dbReference>
<protein>
    <recommendedName>
        <fullName evidence="4">G8 domain-containing protein</fullName>
    </recommendedName>
</protein>
<gene>
    <name evidence="5" type="ORF">GCM10010995_21610</name>
</gene>
<proteinExistence type="predicted"/>
<keyword evidence="6" id="KW-1185">Reference proteome</keyword>
<feature type="domain" description="G8" evidence="4">
    <location>
        <begin position="34"/>
        <end position="186"/>
    </location>
</feature>
<sequence length="1643" mass="176392">MKIKKLLGLALTMTIFNAYADDHCSDLTTAVELSTFCNSASGICALSAGSTYKITQDTGSLAAPFLPVKIPATSALCVVNSATPAPINIVAQSFWVDGGIFQIGSSTDPIKSTNKVTITMTGTASAAAAPMPLCQDDQVQCSEIAKNTIATQNARDITVSSGGQLLFYGAKGLTKRADGSYIHTINHTSGTVDGQTLSPTAGGSIISGDINQFSYFNNVIGSNSWTYLTYPAGPSFYDAAMWVQAPVSLTNYGALKNISTGSGASIPTPTLADMPYMIALAKRVTPGDGTDWQSGDWISISTTSFVSHETEIVQICAIYDMQNPDSNAQSESRYMQYGNVSGSSNYPNVSVVVLAGSPSFKSQCPSISNDTPLKHYHFGSLPPTPGFFSVDTPSYKGQYNAKKGQAYSMYDDATRNFGIDERAEVALLSRNIKLTSTAGVTSSSPITHLDDTYFGGHIAVMNHSMSDHQNHAHGTTQAADSTPDVTVQLVGVELEKFGQPLVGRYPVHFHRLNADSLSEDSQLLVQDVSVHHSFNKCFVTHDTMGVKFYNNSCVRTIGQAFYLEDGHNIADNQYVRNLVQGAMAAALKYDITSKNVVDVNNNPIGKNTFWDGDYLVATGEINYNPSGIPDTSNSGANTGNFVDSFAPSGFWITTFGRQSATNSNLPNLFVNNSVAGCQIQGAAYWFVRQDVNSMGEVGSTPEADLYPVFTGNRGHACYDGVMAGTNFFVMKTTTTMGAPPKPVPVGSEVNTSANAPLVIFDSLTLTQIQQKAFWYRGVFVAVNNSRFSMLKQGMTLLGGGGPEGNLLGFYGLVNNSVFAGVTNNNVGRYIDCEEYYKLYSDGTSELTATDALPVAIENEIGQCVPVNPNDISKSKASTNMQTAAGDIYLNYNFQGYTFYDGPARMENNRFVNFRADPTNSALYDNSTESYSTSESRYLVTKIDAHRMMNFDKTGQLSAPTGGNNYKSGGNSHYGYNGDVAFSWLKGNAQSVPPTQYAKNNLWDNVNFQHQVFTEISNLSNGLDDGDKQTVEIDKDASLSGYKVCSSKMPSSCSNAGLNHYPISLNNLEYFSTDYTVDEPHSRGRNNATASALMSPHQYASINVAYNAADRKVNPTTIYPLTITRDMAYQANPSQASYTGRGGKNYMFEAMVMNNMGYTFDSQLKQQMQSDQADSPSNKLIFSYSDAPVHSTFINRVGICVGKNASNIEIYKVPRQWNSLVTYLTKSPYWSGYGLTATGDSCPNSIDKPDSAYHACKKTAGGLSSPWGKVLAYNSGQADGYKELNKQFAKAMTANYNLTPSTSADLTEGFYYDSSSGILYFNMIQYAASSTLANPITPPFATCDKSNYNTTNIDALVDYLTFSNPDAIKDILTTACYAESGTPVTSELLTCPPEGCAVYTVGFDVASASEPSCTPSAWATIKNGSSPSFNTTDSAVTYSSPYVLYNAASNTQVTPQNRNVKAQGSISTLTRYYNIDPSITPAMAPTDVNNLLPLASAASNGQTYVYNAAPSGISMVSYPSGGGNGGHSGDSGTVWTFNTGADEAAGQKATITAADGEHFYNTNDHDNKIASYTIEPTLTGNNFSFKYGGVDKTATVTLPNELQGQQTCSLTFNQSSNGKVTKGTEAGCAKITIPESNIAIIVSH</sequence>
<reference evidence="5" key="1">
    <citation type="journal article" date="2014" name="Int. J. Syst. Evol. Microbiol.">
        <title>Complete genome sequence of Corynebacterium casei LMG S-19264T (=DSM 44701T), isolated from a smear-ripened cheese.</title>
        <authorList>
            <consortium name="US DOE Joint Genome Institute (JGI-PGF)"/>
            <person name="Walter F."/>
            <person name="Albersmeier A."/>
            <person name="Kalinowski J."/>
            <person name="Ruckert C."/>
        </authorList>
    </citation>
    <scope>NUCLEOTIDE SEQUENCE</scope>
    <source>
        <strain evidence="5">CGMCC 1.15758</strain>
    </source>
</reference>
<evidence type="ECO:0000313" key="6">
    <source>
        <dbReference type="Proteomes" id="UP000636949"/>
    </source>
</evidence>
<name>A0A8J2Z642_9GAMM</name>
<dbReference type="PROSITE" id="PS51484">
    <property type="entry name" value="G8"/>
    <property type="match status" value="1"/>
</dbReference>
<dbReference type="Pfam" id="PF24606">
    <property type="entry name" value="CEMIP_beta-hel"/>
    <property type="match status" value="1"/>
</dbReference>
<evidence type="ECO:0000259" key="4">
    <source>
        <dbReference type="PROSITE" id="PS51484"/>
    </source>
</evidence>
<dbReference type="OrthoDB" id="9815414at2"/>
<feature type="chain" id="PRO_5035167998" description="G8 domain-containing protein" evidence="3">
    <location>
        <begin position="21"/>
        <end position="1643"/>
    </location>
</feature>
<feature type="signal peptide" evidence="3">
    <location>
        <begin position="1"/>
        <end position="20"/>
    </location>
</feature>
<evidence type="ECO:0000256" key="1">
    <source>
        <dbReference type="ARBA" id="ARBA00022729"/>
    </source>
</evidence>
<dbReference type="InterPro" id="IPR055401">
    <property type="entry name" value="CEMIP_beta-hel_dom"/>
</dbReference>
<reference evidence="5" key="2">
    <citation type="submission" date="2020-09" db="EMBL/GenBank/DDBJ databases">
        <authorList>
            <person name="Sun Q."/>
            <person name="Zhou Y."/>
        </authorList>
    </citation>
    <scope>NUCLEOTIDE SEQUENCE</scope>
    <source>
        <strain evidence="5">CGMCC 1.15758</strain>
    </source>
</reference>
<evidence type="ECO:0000256" key="3">
    <source>
        <dbReference type="SAM" id="SignalP"/>
    </source>
</evidence>
<dbReference type="EMBL" id="BMJS01000029">
    <property type="protein sequence ID" value="GGG03836.1"/>
    <property type="molecule type" value="Genomic_DNA"/>
</dbReference>
<accession>A0A8J2Z642</accession>
<dbReference type="PANTHER" id="PTHR46769">
    <property type="entry name" value="POLYCYSTIC KIDNEY AND HEPATIC DISEASE 1 (AUTOSOMAL RECESSIVE)-LIKE 1"/>
    <property type="match status" value="1"/>
</dbReference>